<dbReference type="PROSITE" id="PS50994">
    <property type="entry name" value="INTEGRASE"/>
    <property type="match status" value="1"/>
</dbReference>
<evidence type="ECO:0000313" key="2">
    <source>
        <dbReference type="EMBL" id="OXA53329.1"/>
    </source>
</evidence>
<dbReference type="OrthoDB" id="7680611at2759"/>
<dbReference type="Gene3D" id="3.30.420.10">
    <property type="entry name" value="Ribonuclease H-like superfamily/Ribonuclease H"/>
    <property type="match status" value="1"/>
</dbReference>
<dbReference type="GO" id="GO:0003676">
    <property type="term" value="F:nucleic acid binding"/>
    <property type="evidence" value="ECO:0007669"/>
    <property type="project" value="InterPro"/>
</dbReference>
<dbReference type="GO" id="GO:0015074">
    <property type="term" value="P:DNA integration"/>
    <property type="evidence" value="ECO:0007669"/>
    <property type="project" value="InterPro"/>
</dbReference>
<proteinExistence type="predicted"/>
<reference evidence="2 3" key="1">
    <citation type="submission" date="2015-12" db="EMBL/GenBank/DDBJ databases">
        <title>The genome of Folsomia candida.</title>
        <authorList>
            <person name="Faddeeva A."/>
            <person name="Derks M.F."/>
            <person name="Anvar Y."/>
            <person name="Smit S."/>
            <person name="Van Straalen N."/>
            <person name="Roelofs D."/>
        </authorList>
    </citation>
    <scope>NUCLEOTIDE SEQUENCE [LARGE SCALE GENOMIC DNA]</scope>
    <source>
        <strain evidence="2 3">VU population</strain>
        <tissue evidence="2">Whole body</tissue>
    </source>
</reference>
<comment type="caution">
    <text evidence="2">The sequence shown here is derived from an EMBL/GenBank/DDBJ whole genome shotgun (WGS) entry which is preliminary data.</text>
</comment>
<evidence type="ECO:0000313" key="3">
    <source>
        <dbReference type="Proteomes" id="UP000198287"/>
    </source>
</evidence>
<evidence type="ECO:0000259" key="1">
    <source>
        <dbReference type="PROSITE" id="PS50994"/>
    </source>
</evidence>
<dbReference type="Proteomes" id="UP000198287">
    <property type="component" value="Unassembled WGS sequence"/>
</dbReference>
<gene>
    <name evidence="2" type="ORF">Fcan01_12831</name>
</gene>
<dbReference type="EMBL" id="LNIX01000006">
    <property type="protein sequence ID" value="OXA53329.1"/>
    <property type="molecule type" value="Genomic_DNA"/>
</dbReference>
<protein>
    <recommendedName>
        <fullName evidence="1">Integrase catalytic domain-containing protein</fullName>
    </recommendedName>
</protein>
<feature type="domain" description="Integrase catalytic" evidence="1">
    <location>
        <begin position="64"/>
        <end position="240"/>
    </location>
</feature>
<dbReference type="InterPro" id="IPR012337">
    <property type="entry name" value="RNaseH-like_sf"/>
</dbReference>
<dbReference type="InterPro" id="IPR036397">
    <property type="entry name" value="RNaseH_sf"/>
</dbReference>
<dbReference type="PANTHER" id="PTHR46585:SF1">
    <property type="entry name" value="CHROMO DOMAIN-CONTAINING PROTEIN"/>
    <property type="match status" value="1"/>
</dbReference>
<keyword evidence="3" id="KW-1185">Reference proteome</keyword>
<sequence length="244" mass="29119">MSSDKIKRLYFNPKLSGSYSGLNNFYNERHLKLSKKDVEKELLKLPEYYLYRPALKKFRKRRVMTYFPNWILTFDLISLLQYKNENNGYSYILNVIDCFSKRMYVEPLKNKNSDTTLMVFKKIFKRLPSIPKYVFSDLGKDLLENPPKESEPKFKVNQKVRWSLVKPVFEKGYFPRWSLEIGHIAEIKQTDPITYVVLDANNESEYIMNKSCFPYKRNQKKETEAFRQVQQPSKITVKNVSPEM</sequence>
<dbReference type="InterPro" id="IPR001584">
    <property type="entry name" value="Integrase_cat-core"/>
</dbReference>
<dbReference type="SUPFAM" id="SSF53098">
    <property type="entry name" value="Ribonuclease H-like"/>
    <property type="match status" value="1"/>
</dbReference>
<accession>A0A226E7C2</accession>
<name>A0A226E7C2_FOLCA</name>
<organism evidence="2 3">
    <name type="scientific">Folsomia candida</name>
    <name type="common">Springtail</name>
    <dbReference type="NCBI Taxonomy" id="158441"/>
    <lineage>
        <taxon>Eukaryota</taxon>
        <taxon>Metazoa</taxon>
        <taxon>Ecdysozoa</taxon>
        <taxon>Arthropoda</taxon>
        <taxon>Hexapoda</taxon>
        <taxon>Collembola</taxon>
        <taxon>Entomobryomorpha</taxon>
        <taxon>Isotomoidea</taxon>
        <taxon>Isotomidae</taxon>
        <taxon>Proisotominae</taxon>
        <taxon>Folsomia</taxon>
    </lineage>
</organism>
<dbReference type="PANTHER" id="PTHR46585">
    <property type="entry name" value="INTEGRASE CORE DOMAIN CONTAINING PROTEIN"/>
    <property type="match status" value="1"/>
</dbReference>
<dbReference type="AlphaFoldDB" id="A0A226E7C2"/>